<evidence type="ECO:0000313" key="3">
    <source>
        <dbReference type="EMBL" id="MDH6284593.1"/>
    </source>
</evidence>
<evidence type="ECO:0000313" key="4">
    <source>
        <dbReference type="Proteomes" id="UP001160334"/>
    </source>
</evidence>
<accession>A0ABT6MJU4</accession>
<feature type="region of interest" description="Disordered" evidence="1">
    <location>
        <begin position="256"/>
        <end position="276"/>
    </location>
</feature>
<comment type="caution">
    <text evidence="3">The sequence shown here is derived from an EMBL/GenBank/DDBJ whole genome shotgun (WGS) entry which is preliminary data.</text>
</comment>
<feature type="compositionally biased region" description="Low complexity" evidence="1">
    <location>
        <begin position="256"/>
        <end position="266"/>
    </location>
</feature>
<name>A0ABT6MJU4_9NOCA</name>
<gene>
    <name evidence="3" type="ORF">M2280_005854</name>
</gene>
<dbReference type="Proteomes" id="UP001160334">
    <property type="component" value="Unassembled WGS sequence"/>
</dbReference>
<feature type="compositionally biased region" description="Polar residues" evidence="1">
    <location>
        <begin position="73"/>
        <end position="86"/>
    </location>
</feature>
<feature type="region of interest" description="Disordered" evidence="1">
    <location>
        <begin position="59"/>
        <end position="121"/>
    </location>
</feature>
<sequence length="276" mass="29030">MADNSSASAHRARWEAWARRQFGDNPDQVQAATDAAMRAALGGASSQEAAALAKTAALSVASGAPGTAPDNVEASNEDSGASTTSRGMVRDDEDRQKIDRPRSTTGKTRRLTDAGSPDATSVNLVGHAQRVQQRSQLAEGSTINVVNFVLVPPAGSPTGVTMRGSLLSGVIQDGDEVVVMESTREGNTVLASRVLNRTTQTEVRVEALDPWKKFQLSGMSKSKTGKALLLIAALIAVIIVSIWIFIAFSMFTDSGSGRSSSFPGSRSHVEFDIGPT</sequence>
<feature type="compositionally biased region" description="Basic and acidic residues" evidence="1">
    <location>
        <begin position="267"/>
        <end position="276"/>
    </location>
</feature>
<feature type="compositionally biased region" description="Basic and acidic residues" evidence="1">
    <location>
        <begin position="88"/>
        <end position="102"/>
    </location>
</feature>
<keyword evidence="2" id="KW-0812">Transmembrane</keyword>
<reference evidence="3 4" key="1">
    <citation type="submission" date="2023-04" db="EMBL/GenBank/DDBJ databases">
        <title>Forest soil microbial communities from Buena Vista Peninsula, Colon Province, Panama.</title>
        <authorList>
            <person name="Bouskill N."/>
        </authorList>
    </citation>
    <scope>NUCLEOTIDE SEQUENCE [LARGE SCALE GENOMIC DNA]</scope>
    <source>
        <strain evidence="3 4">CFH S0262</strain>
    </source>
</reference>
<evidence type="ECO:0000256" key="2">
    <source>
        <dbReference type="SAM" id="Phobius"/>
    </source>
</evidence>
<evidence type="ECO:0000256" key="1">
    <source>
        <dbReference type="SAM" id="MobiDB-lite"/>
    </source>
</evidence>
<dbReference type="EMBL" id="JARXVC010000024">
    <property type="protein sequence ID" value="MDH6284593.1"/>
    <property type="molecule type" value="Genomic_DNA"/>
</dbReference>
<keyword evidence="2" id="KW-0472">Membrane</keyword>
<organism evidence="3 4">
    <name type="scientific">Prescottella agglutinans</name>
    <dbReference type="NCBI Taxonomy" id="1644129"/>
    <lineage>
        <taxon>Bacteria</taxon>
        <taxon>Bacillati</taxon>
        <taxon>Actinomycetota</taxon>
        <taxon>Actinomycetes</taxon>
        <taxon>Mycobacteriales</taxon>
        <taxon>Nocardiaceae</taxon>
        <taxon>Prescottella</taxon>
    </lineage>
</organism>
<proteinExistence type="predicted"/>
<keyword evidence="4" id="KW-1185">Reference proteome</keyword>
<protein>
    <submittedName>
        <fullName evidence="3">Uncharacterized protein</fullName>
    </submittedName>
</protein>
<keyword evidence="2" id="KW-1133">Transmembrane helix</keyword>
<feature type="transmembrane region" description="Helical" evidence="2">
    <location>
        <begin position="227"/>
        <end position="251"/>
    </location>
</feature>